<dbReference type="GO" id="GO:0004674">
    <property type="term" value="F:protein serine/threonine kinase activity"/>
    <property type="evidence" value="ECO:0007669"/>
    <property type="project" value="UniProtKB-KW"/>
</dbReference>
<evidence type="ECO:0000256" key="7">
    <source>
        <dbReference type="ARBA" id="ARBA00047899"/>
    </source>
</evidence>
<dbReference type="AlphaFoldDB" id="A0AAU9LD69"/>
<dbReference type="PANTHER" id="PTHR48005:SF95">
    <property type="entry name" value="PROTEIN KINASE DOMAIN-CONTAINING PROTEIN"/>
    <property type="match status" value="1"/>
</dbReference>
<evidence type="ECO:0000256" key="4">
    <source>
        <dbReference type="ARBA" id="ARBA00022741"/>
    </source>
</evidence>
<dbReference type="Pfam" id="PF07714">
    <property type="entry name" value="PK_Tyr_Ser-Thr"/>
    <property type="match status" value="1"/>
</dbReference>
<comment type="catalytic activity">
    <reaction evidence="7">
        <text>L-threonyl-[protein] + ATP = O-phospho-L-threonyl-[protein] + ADP + H(+)</text>
        <dbReference type="Rhea" id="RHEA:46608"/>
        <dbReference type="Rhea" id="RHEA-COMP:11060"/>
        <dbReference type="Rhea" id="RHEA-COMP:11605"/>
        <dbReference type="ChEBI" id="CHEBI:15378"/>
        <dbReference type="ChEBI" id="CHEBI:30013"/>
        <dbReference type="ChEBI" id="CHEBI:30616"/>
        <dbReference type="ChEBI" id="CHEBI:61977"/>
        <dbReference type="ChEBI" id="CHEBI:456216"/>
        <dbReference type="EC" id="2.7.11.1"/>
    </reaction>
</comment>
<organism evidence="10 11">
    <name type="scientific">Lactuca virosa</name>
    <dbReference type="NCBI Taxonomy" id="75947"/>
    <lineage>
        <taxon>Eukaryota</taxon>
        <taxon>Viridiplantae</taxon>
        <taxon>Streptophyta</taxon>
        <taxon>Embryophyta</taxon>
        <taxon>Tracheophyta</taxon>
        <taxon>Spermatophyta</taxon>
        <taxon>Magnoliopsida</taxon>
        <taxon>eudicotyledons</taxon>
        <taxon>Gunneridae</taxon>
        <taxon>Pentapetalae</taxon>
        <taxon>asterids</taxon>
        <taxon>campanulids</taxon>
        <taxon>Asterales</taxon>
        <taxon>Asteraceae</taxon>
        <taxon>Cichorioideae</taxon>
        <taxon>Cichorieae</taxon>
        <taxon>Lactucinae</taxon>
        <taxon>Lactuca</taxon>
    </lineage>
</organism>
<evidence type="ECO:0000256" key="5">
    <source>
        <dbReference type="ARBA" id="ARBA00022777"/>
    </source>
</evidence>
<keyword evidence="2" id="KW-0723">Serine/threonine-protein kinase</keyword>
<dbReference type="InterPro" id="IPR051420">
    <property type="entry name" value="Ser_Thr_Kinases_DiverseReg"/>
</dbReference>
<evidence type="ECO:0000256" key="6">
    <source>
        <dbReference type="ARBA" id="ARBA00022840"/>
    </source>
</evidence>
<keyword evidence="3" id="KW-0808">Transferase</keyword>
<accession>A0AAU9LD69</accession>
<evidence type="ECO:0000256" key="3">
    <source>
        <dbReference type="ARBA" id="ARBA00022679"/>
    </source>
</evidence>
<evidence type="ECO:0000256" key="1">
    <source>
        <dbReference type="ARBA" id="ARBA00012513"/>
    </source>
</evidence>
<dbReference type="Gene3D" id="1.10.510.10">
    <property type="entry name" value="Transferase(Phosphotransferase) domain 1"/>
    <property type="match status" value="1"/>
</dbReference>
<evidence type="ECO:0000256" key="8">
    <source>
        <dbReference type="ARBA" id="ARBA00048679"/>
    </source>
</evidence>
<dbReference type="Proteomes" id="UP001157418">
    <property type="component" value="Unassembled WGS sequence"/>
</dbReference>
<dbReference type="InterPro" id="IPR011009">
    <property type="entry name" value="Kinase-like_dom_sf"/>
</dbReference>
<dbReference type="EMBL" id="CAKMRJ010000001">
    <property type="protein sequence ID" value="CAH1413963.1"/>
    <property type="molecule type" value="Genomic_DNA"/>
</dbReference>
<protein>
    <recommendedName>
        <fullName evidence="1">non-specific serine/threonine protein kinase</fullName>
        <ecNumber evidence="1">2.7.11.1</ecNumber>
    </recommendedName>
</protein>
<keyword evidence="5" id="KW-0418">Kinase</keyword>
<dbReference type="PANTHER" id="PTHR48005">
    <property type="entry name" value="LEUCINE RICH REPEAT KINASE 2"/>
    <property type="match status" value="1"/>
</dbReference>
<dbReference type="SUPFAM" id="SSF56112">
    <property type="entry name" value="Protein kinase-like (PK-like)"/>
    <property type="match status" value="1"/>
</dbReference>
<dbReference type="GO" id="GO:0005524">
    <property type="term" value="F:ATP binding"/>
    <property type="evidence" value="ECO:0007669"/>
    <property type="project" value="UniProtKB-KW"/>
</dbReference>
<keyword evidence="6" id="KW-0067">ATP-binding</keyword>
<evidence type="ECO:0000256" key="2">
    <source>
        <dbReference type="ARBA" id="ARBA00022527"/>
    </source>
</evidence>
<dbReference type="EC" id="2.7.11.1" evidence="1"/>
<name>A0AAU9LD69_9ASTR</name>
<keyword evidence="4" id="KW-0547">Nucleotide-binding</keyword>
<comment type="caution">
    <text evidence="10">The sequence shown here is derived from an EMBL/GenBank/DDBJ whole genome shotgun (WGS) entry which is preliminary data.</text>
</comment>
<sequence length="119" mass="13705">MLLMKQILLGQRIWDCVQSLATTYNVVAVMKLHSSSKNVDHNGFLNEIRALIIIRHRHIMKLYGYCFHSRHSFFISENLEKGSLGSILRSDVLDKELDWLKRVNIVKTIANGFGLYKSG</sequence>
<evidence type="ECO:0000259" key="9">
    <source>
        <dbReference type="Pfam" id="PF07714"/>
    </source>
</evidence>
<comment type="catalytic activity">
    <reaction evidence="8">
        <text>L-seryl-[protein] + ATP = O-phospho-L-seryl-[protein] + ADP + H(+)</text>
        <dbReference type="Rhea" id="RHEA:17989"/>
        <dbReference type="Rhea" id="RHEA-COMP:9863"/>
        <dbReference type="Rhea" id="RHEA-COMP:11604"/>
        <dbReference type="ChEBI" id="CHEBI:15378"/>
        <dbReference type="ChEBI" id="CHEBI:29999"/>
        <dbReference type="ChEBI" id="CHEBI:30616"/>
        <dbReference type="ChEBI" id="CHEBI:83421"/>
        <dbReference type="ChEBI" id="CHEBI:456216"/>
        <dbReference type="EC" id="2.7.11.1"/>
    </reaction>
</comment>
<keyword evidence="11" id="KW-1185">Reference proteome</keyword>
<evidence type="ECO:0000313" key="11">
    <source>
        <dbReference type="Proteomes" id="UP001157418"/>
    </source>
</evidence>
<proteinExistence type="predicted"/>
<evidence type="ECO:0000313" key="10">
    <source>
        <dbReference type="EMBL" id="CAH1413963.1"/>
    </source>
</evidence>
<gene>
    <name evidence="10" type="ORF">LVIROSA_LOCUS1901</name>
</gene>
<dbReference type="InterPro" id="IPR001245">
    <property type="entry name" value="Ser-Thr/Tyr_kinase_cat_dom"/>
</dbReference>
<feature type="domain" description="Serine-threonine/tyrosine-protein kinase catalytic" evidence="9">
    <location>
        <begin position="24"/>
        <end position="113"/>
    </location>
</feature>
<reference evidence="10 11" key="1">
    <citation type="submission" date="2022-01" db="EMBL/GenBank/DDBJ databases">
        <authorList>
            <person name="Xiong W."/>
            <person name="Schranz E."/>
        </authorList>
    </citation>
    <scope>NUCLEOTIDE SEQUENCE [LARGE SCALE GENOMIC DNA]</scope>
</reference>